<sequence length="639" mass="73230">MLVKKHELRSALINLDNRNTLIQKLDSVPASQKNAVFKIILAGWLGSNCSFEKIKYKELFKHHEFYIMAMYQCLITLDKAISLWSSQAKVQKMFQRCQLELLMFYNIHYQWLSCSPEKLFKTFAAIIRALNQEAYGNPELASTHNIYEKCLSLLADALSQKTHKSSPVWTGLKEFFLQSPSIGVATNKLITASLCPHTLYQALELYNNENYLINKLLIPADNNIILDGLQVKRKDQSSDTVVLALVGHFQSEHNYIACCVKNFQALFNTDTVFINHRNYSTRAAIHANSIHDLAQDVVTFVHYYRKRDKNIVLYGMCGGAAHMIMAAHLLMQQNISFKLIVDRFANQYVNFVDSKTQLRQLRYLKIDHARSTIRVYTDYLLILLLIFTLYLIAKLLLSLSKTNVNFGALIRTIPDDDLLILQAKSRKIPSQSDPLFTDLVVHPTNDIRQSIKDKRHQKKLILKSLGQLCSNIASSFKESSMQDIFKELAECFYSYIQLINDEKLIDSSSPSTPTDLHSIPLFSLKTRSQVGIGNFISGFFAKPSTEILKTLDKLKPYDCCRIEEVLTALNKREDNGLSSRLLSIFFESILENKKMLCNLASRSLNMQLRDLSKPMLKLMNSEFYRYLPSEVLSTNLKMS</sequence>
<name>A0A378HZ06_9GAMM</name>
<organism evidence="2 3">
    <name type="scientific">Legionella beliardensis</name>
    <dbReference type="NCBI Taxonomy" id="91822"/>
    <lineage>
        <taxon>Bacteria</taxon>
        <taxon>Pseudomonadati</taxon>
        <taxon>Pseudomonadota</taxon>
        <taxon>Gammaproteobacteria</taxon>
        <taxon>Legionellales</taxon>
        <taxon>Legionellaceae</taxon>
        <taxon>Legionella</taxon>
    </lineage>
</organism>
<dbReference type="OrthoDB" id="5650356at2"/>
<keyword evidence="1" id="KW-0812">Transmembrane</keyword>
<dbReference type="InterPro" id="IPR029058">
    <property type="entry name" value="AB_hydrolase_fold"/>
</dbReference>
<dbReference type="SUPFAM" id="SSF53474">
    <property type="entry name" value="alpha/beta-Hydrolases"/>
    <property type="match status" value="1"/>
</dbReference>
<feature type="transmembrane region" description="Helical" evidence="1">
    <location>
        <begin position="311"/>
        <end position="331"/>
    </location>
</feature>
<keyword evidence="1" id="KW-0472">Membrane</keyword>
<evidence type="ECO:0000313" key="2">
    <source>
        <dbReference type="EMBL" id="STX27973.1"/>
    </source>
</evidence>
<protein>
    <submittedName>
        <fullName evidence="2">Uncharacterized protein</fullName>
    </submittedName>
</protein>
<dbReference type="EMBL" id="UGNV01000001">
    <property type="protein sequence ID" value="STX27973.1"/>
    <property type="molecule type" value="Genomic_DNA"/>
</dbReference>
<keyword evidence="3" id="KW-1185">Reference proteome</keyword>
<evidence type="ECO:0000256" key="1">
    <source>
        <dbReference type="SAM" id="Phobius"/>
    </source>
</evidence>
<dbReference type="RefSeq" id="WP_115301755.1">
    <property type="nucleotide sequence ID" value="NZ_CAAAHO010000006.1"/>
</dbReference>
<keyword evidence="1" id="KW-1133">Transmembrane helix</keyword>
<gene>
    <name evidence="2" type="ORF">NCTC13315_00495</name>
</gene>
<dbReference type="Proteomes" id="UP000254968">
    <property type="component" value="Unassembled WGS sequence"/>
</dbReference>
<feature type="transmembrane region" description="Helical" evidence="1">
    <location>
        <begin position="379"/>
        <end position="397"/>
    </location>
</feature>
<dbReference type="AlphaFoldDB" id="A0A378HZ06"/>
<accession>A0A378HZ06</accession>
<evidence type="ECO:0000313" key="3">
    <source>
        <dbReference type="Proteomes" id="UP000254968"/>
    </source>
</evidence>
<proteinExistence type="predicted"/>
<reference evidence="2 3" key="1">
    <citation type="submission" date="2018-06" db="EMBL/GenBank/DDBJ databases">
        <authorList>
            <consortium name="Pathogen Informatics"/>
            <person name="Doyle S."/>
        </authorList>
    </citation>
    <scope>NUCLEOTIDE SEQUENCE [LARGE SCALE GENOMIC DNA]</scope>
    <source>
        <strain evidence="2 3">NCTC13315</strain>
    </source>
</reference>